<dbReference type="SUPFAM" id="SSF103473">
    <property type="entry name" value="MFS general substrate transporter"/>
    <property type="match status" value="1"/>
</dbReference>
<comment type="subcellular location">
    <subcellularLocation>
        <location evidence="1">Membrane</location>
        <topology evidence="1">Multi-pass membrane protein</topology>
    </subcellularLocation>
</comment>
<dbReference type="PROSITE" id="PS50850">
    <property type="entry name" value="MFS"/>
    <property type="match status" value="1"/>
</dbReference>
<proteinExistence type="inferred from homology"/>
<accession>A0A151R574</accession>
<keyword evidence="6" id="KW-1133">Transmembrane helix</keyword>
<dbReference type="Pfam" id="PF00083">
    <property type="entry name" value="Sugar_tr"/>
    <property type="match status" value="1"/>
</dbReference>
<dbReference type="GO" id="GO:0016020">
    <property type="term" value="C:membrane"/>
    <property type="evidence" value="ECO:0007669"/>
    <property type="project" value="UniProtKB-SubCell"/>
</dbReference>
<evidence type="ECO:0000256" key="6">
    <source>
        <dbReference type="ARBA" id="ARBA00022989"/>
    </source>
</evidence>
<name>A0A151R574_CAJCA</name>
<evidence type="ECO:0000256" key="5">
    <source>
        <dbReference type="ARBA" id="ARBA00022692"/>
    </source>
</evidence>
<dbReference type="InterPro" id="IPR003663">
    <property type="entry name" value="Sugar/inositol_transpt"/>
</dbReference>
<dbReference type="InterPro" id="IPR036259">
    <property type="entry name" value="MFS_trans_sf"/>
</dbReference>
<dbReference type="PRINTS" id="PR00171">
    <property type="entry name" value="SUGRTRNSPORT"/>
</dbReference>
<dbReference type="PROSITE" id="PS00216">
    <property type="entry name" value="SUGAR_TRANSPORT_1"/>
    <property type="match status" value="1"/>
</dbReference>
<dbReference type="InterPro" id="IPR020846">
    <property type="entry name" value="MFS_dom"/>
</dbReference>
<organism evidence="10 11">
    <name type="scientific">Cajanus cajan</name>
    <name type="common">Pigeon pea</name>
    <name type="synonym">Cajanus indicus</name>
    <dbReference type="NCBI Taxonomy" id="3821"/>
    <lineage>
        <taxon>Eukaryota</taxon>
        <taxon>Viridiplantae</taxon>
        <taxon>Streptophyta</taxon>
        <taxon>Embryophyta</taxon>
        <taxon>Tracheophyta</taxon>
        <taxon>Spermatophyta</taxon>
        <taxon>Magnoliopsida</taxon>
        <taxon>eudicotyledons</taxon>
        <taxon>Gunneridae</taxon>
        <taxon>Pentapetalae</taxon>
        <taxon>rosids</taxon>
        <taxon>fabids</taxon>
        <taxon>Fabales</taxon>
        <taxon>Fabaceae</taxon>
        <taxon>Papilionoideae</taxon>
        <taxon>50 kb inversion clade</taxon>
        <taxon>NPAAA clade</taxon>
        <taxon>indigoferoid/millettioid clade</taxon>
        <taxon>Phaseoleae</taxon>
        <taxon>Cajanus</taxon>
    </lineage>
</organism>
<dbReference type="InterPro" id="IPR005829">
    <property type="entry name" value="Sugar_transporter_CS"/>
</dbReference>
<keyword evidence="4 10" id="KW-0762">Sugar transport</keyword>
<evidence type="ECO:0000313" key="11">
    <source>
        <dbReference type="Proteomes" id="UP000075243"/>
    </source>
</evidence>
<keyword evidence="11" id="KW-1185">Reference proteome</keyword>
<dbReference type="GO" id="GO:0051119">
    <property type="term" value="F:sugar transmembrane transporter activity"/>
    <property type="evidence" value="ECO:0007669"/>
    <property type="project" value="InterPro"/>
</dbReference>
<gene>
    <name evidence="10" type="ORF">KK1_041062</name>
</gene>
<keyword evidence="3 8" id="KW-0813">Transport</keyword>
<evidence type="ECO:0000259" key="9">
    <source>
        <dbReference type="PROSITE" id="PS50850"/>
    </source>
</evidence>
<evidence type="ECO:0000313" key="10">
    <source>
        <dbReference type="EMBL" id="KYP37720.1"/>
    </source>
</evidence>
<dbReference type="Gramene" id="C.cajan_35862.t">
    <property type="protein sequence ID" value="C.cajan_35862.t"/>
    <property type="gene ID" value="C.cajan_35862"/>
</dbReference>
<dbReference type="InterPro" id="IPR050549">
    <property type="entry name" value="MFS_Trehalose_Transporter"/>
</dbReference>
<protein>
    <submittedName>
        <fullName evidence="10">Sugar transporter ERD6-like 5</fullName>
    </submittedName>
</protein>
<dbReference type="PANTHER" id="PTHR48021:SF19">
    <property type="entry name" value="GENERAL SUBSTRATE TRANSPORTER"/>
    <property type="match status" value="1"/>
</dbReference>
<dbReference type="CDD" id="cd17358">
    <property type="entry name" value="MFS_GLUT6_8_Class3_like"/>
    <property type="match status" value="1"/>
</dbReference>
<dbReference type="Proteomes" id="UP000075243">
    <property type="component" value="Unassembled WGS sequence"/>
</dbReference>
<feature type="domain" description="Major facilitator superfamily (MFS) profile" evidence="9">
    <location>
        <begin position="43"/>
        <end position="462"/>
    </location>
</feature>
<evidence type="ECO:0000256" key="4">
    <source>
        <dbReference type="ARBA" id="ARBA00022597"/>
    </source>
</evidence>
<dbReference type="EMBL" id="KQ484075">
    <property type="protein sequence ID" value="KYP37720.1"/>
    <property type="molecule type" value="Genomic_DNA"/>
</dbReference>
<dbReference type="FunFam" id="1.20.1250.20:FF:000043">
    <property type="entry name" value="sugar transporter ERD6-like 6"/>
    <property type="match status" value="1"/>
</dbReference>
<evidence type="ECO:0000256" key="1">
    <source>
        <dbReference type="ARBA" id="ARBA00004141"/>
    </source>
</evidence>
<dbReference type="OMA" id="LLGIHWV"/>
<evidence type="ECO:0000256" key="8">
    <source>
        <dbReference type="RuleBase" id="RU003346"/>
    </source>
</evidence>
<evidence type="ECO:0000256" key="7">
    <source>
        <dbReference type="ARBA" id="ARBA00023136"/>
    </source>
</evidence>
<keyword evidence="7" id="KW-0472">Membrane</keyword>
<dbReference type="Gene3D" id="1.20.1250.20">
    <property type="entry name" value="MFS general substrate transporter like domains"/>
    <property type="match status" value="1"/>
</dbReference>
<evidence type="ECO:0000256" key="2">
    <source>
        <dbReference type="ARBA" id="ARBA00010992"/>
    </source>
</evidence>
<dbReference type="InterPro" id="IPR005828">
    <property type="entry name" value="MFS_sugar_transport-like"/>
</dbReference>
<dbReference type="PANTHER" id="PTHR48021">
    <property type="match status" value="1"/>
</dbReference>
<dbReference type="OrthoDB" id="6133115at2759"/>
<keyword evidence="5" id="KW-0812">Transmembrane</keyword>
<reference evidence="10" key="1">
    <citation type="journal article" date="2012" name="Nat. Biotechnol.">
        <title>Draft genome sequence of pigeonpea (Cajanus cajan), an orphan legume crop of resource-poor farmers.</title>
        <authorList>
            <person name="Varshney R.K."/>
            <person name="Chen W."/>
            <person name="Li Y."/>
            <person name="Bharti A.K."/>
            <person name="Saxena R.K."/>
            <person name="Schlueter J.A."/>
            <person name="Donoghue M.T."/>
            <person name="Azam S."/>
            <person name="Fan G."/>
            <person name="Whaley A.M."/>
            <person name="Farmer A.D."/>
            <person name="Sheridan J."/>
            <person name="Iwata A."/>
            <person name="Tuteja R."/>
            <person name="Penmetsa R.V."/>
            <person name="Wu W."/>
            <person name="Upadhyaya H.D."/>
            <person name="Yang S.P."/>
            <person name="Shah T."/>
            <person name="Saxena K.B."/>
            <person name="Michael T."/>
            <person name="McCombie W.R."/>
            <person name="Yang B."/>
            <person name="Zhang G."/>
            <person name="Yang H."/>
            <person name="Wang J."/>
            <person name="Spillane C."/>
            <person name="Cook D.R."/>
            <person name="May G.D."/>
            <person name="Xu X."/>
            <person name="Jackson S.A."/>
        </authorList>
    </citation>
    <scope>NUCLEOTIDE SEQUENCE [LARGE SCALE GENOMIC DNA]</scope>
</reference>
<comment type="similarity">
    <text evidence="2 8">Belongs to the major facilitator superfamily. Sugar transporter (TC 2.A.1.1) family.</text>
</comment>
<dbReference type="InterPro" id="IPR044775">
    <property type="entry name" value="MFS_ERD6/Tret1-like"/>
</dbReference>
<sequence length="480" mass="51815">MDNKTTEPTDSSTPLLPTSYAANDAVDFLHNGPSSPPTTLILTTLVAVFGSYVFGSAIGYSSPTQSGIMRDLDLGVAQYSIFGSILTIGAMIGAVASGRIADYAGRRVAMGFSQVFCILGWFAITFSKVAMWLYVGRLLIGCGIGLLSYVVPIYVAEITPKNLRGAFTAVHQLMICIGMSLTYLIGAYVNWRILALIGTIPCLVQLLSLPFIPDSPRWLAKVGRLKESDSVLQRLRGKDADVYQEATEIRDYTAAFQRQTEASIIGLFQMQYLKSLIVGVGLMILQQFGGINGIVFYANSIFISAGFSESIGTIAMVAVKIPMTTLGVLLMDKSGRRPLLLVSAVGTCLGCFLAALSFVLQDLHKWKGVSPIMALVGVLVYVGSYSIGIGAIPWVIMSEIFPINVKGSAGSLVTLVSWLCSWIVSYAFNFLMSWSSAGTFFMFSSICGFTVLFVAKLVPETKGRTLEEIQASLNSYSSKR</sequence>
<dbReference type="NCBIfam" id="TIGR00879">
    <property type="entry name" value="SP"/>
    <property type="match status" value="1"/>
</dbReference>
<dbReference type="AlphaFoldDB" id="A0A151R574"/>
<evidence type="ECO:0000256" key="3">
    <source>
        <dbReference type="ARBA" id="ARBA00022448"/>
    </source>
</evidence>